<evidence type="ECO:0000256" key="1">
    <source>
        <dbReference type="ARBA" id="ARBA00022490"/>
    </source>
</evidence>
<dbReference type="SUPFAM" id="SSF158710">
    <property type="entry name" value="PSPTO4464-like"/>
    <property type="match status" value="1"/>
</dbReference>
<dbReference type="OrthoDB" id="5293604at2"/>
<dbReference type="GO" id="GO:1902626">
    <property type="term" value="P:assembly of large subunit precursor of preribosome"/>
    <property type="evidence" value="ECO:0007669"/>
    <property type="project" value="UniProtKB-UniRule"/>
</dbReference>
<evidence type="ECO:0000256" key="3">
    <source>
        <dbReference type="ARBA" id="ARBA00022730"/>
    </source>
</evidence>
<evidence type="ECO:0000256" key="4">
    <source>
        <dbReference type="ARBA" id="ARBA00022884"/>
    </source>
</evidence>
<dbReference type="InterPro" id="IPR023153">
    <property type="entry name" value="DarP_sf"/>
</dbReference>
<comment type="similarity">
    <text evidence="5">Belongs to the DarP family.</text>
</comment>
<dbReference type="RefSeq" id="WP_093308287.1">
    <property type="nucleotide sequence ID" value="NZ_FNYH01000001.1"/>
</dbReference>
<comment type="function">
    <text evidence="5">Member of a network of 50S ribosomal subunit biogenesis factors which assembles along the 30S-50S interface, preventing incorrect 23S rRNA structures from forming. Promotes peptidyl transferase center (PTC) maturation.</text>
</comment>
<dbReference type="GO" id="GO:0019843">
    <property type="term" value="F:rRNA binding"/>
    <property type="evidence" value="ECO:0007669"/>
    <property type="project" value="UniProtKB-UniRule"/>
</dbReference>
<dbReference type="EMBL" id="FNYH01000001">
    <property type="protein sequence ID" value="SEI41932.1"/>
    <property type="molecule type" value="Genomic_DNA"/>
</dbReference>
<dbReference type="STRING" id="64971.SAMN05421831_101422"/>
<evidence type="ECO:0000313" key="7">
    <source>
        <dbReference type="Proteomes" id="UP000242999"/>
    </source>
</evidence>
<dbReference type="Pfam" id="PF04751">
    <property type="entry name" value="DarP"/>
    <property type="match status" value="1"/>
</dbReference>
<dbReference type="Proteomes" id="UP000242999">
    <property type="component" value="Unassembled WGS sequence"/>
</dbReference>
<keyword evidence="3 5" id="KW-0699">rRNA-binding</keyword>
<evidence type="ECO:0000313" key="6">
    <source>
        <dbReference type="EMBL" id="SEI41932.1"/>
    </source>
</evidence>
<dbReference type="HAMAP" id="MF_00765">
    <property type="entry name" value="DarP"/>
    <property type="match status" value="1"/>
</dbReference>
<dbReference type="PANTHER" id="PTHR38101">
    <property type="entry name" value="UPF0307 PROTEIN YJGA"/>
    <property type="match status" value="1"/>
</dbReference>
<keyword evidence="1 5" id="KW-0963">Cytoplasm</keyword>
<protein>
    <recommendedName>
        <fullName evidence="5">Dual-action ribosomal maturation protein DarP</fullName>
    </recommendedName>
    <alternativeName>
        <fullName evidence="5">Large ribosomal subunit assembly factor DarP</fullName>
    </alternativeName>
</protein>
<dbReference type="PIRSF" id="PIRSF016183">
    <property type="entry name" value="UCP016183"/>
    <property type="match status" value="1"/>
</dbReference>
<gene>
    <name evidence="5" type="primary">darP</name>
    <name evidence="6" type="ORF">SAMN05421831_101422</name>
</gene>
<accession>A0A1H6QSF6</accession>
<organism evidence="6 7">
    <name type="scientific">Allopseudospirillum japonicum</name>
    <dbReference type="NCBI Taxonomy" id="64971"/>
    <lineage>
        <taxon>Bacteria</taxon>
        <taxon>Pseudomonadati</taxon>
        <taxon>Pseudomonadota</taxon>
        <taxon>Gammaproteobacteria</taxon>
        <taxon>Oceanospirillales</taxon>
        <taxon>Oceanospirillaceae</taxon>
        <taxon>Allopseudospirillum</taxon>
    </lineage>
</organism>
<keyword evidence="4 5" id="KW-0694">RNA-binding</keyword>
<dbReference type="PANTHER" id="PTHR38101:SF1">
    <property type="entry name" value="UPF0307 PROTEIN YJGA"/>
    <property type="match status" value="1"/>
</dbReference>
<dbReference type="GO" id="GO:0043022">
    <property type="term" value="F:ribosome binding"/>
    <property type="evidence" value="ECO:0007669"/>
    <property type="project" value="UniProtKB-UniRule"/>
</dbReference>
<dbReference type="Gene3D" id="1.10.60.30">
    <property type="entry name" value="PSPTO4464-like domains"/>
    <property type="match status" value="2"/>
</dbReference>
<dbReference type="GO" id="GO:0005829">
    <property type="term" value="C:cytosol"/>
    <property type="evidence" value="ECO:0007669"/>
    <property type="project" value="TreeGrafter"/>
</dbReference>
<sequence length="172" mass="20341">MSHDFVDEAEFFSKSQRKREMHALQEIGQQMLALNSQQQAQLPISDDMRAALIEARRIHSNEAQRRHLQYIGKLMRAEDVEQIQRTLQAFDPTSRLHQQHFHQLEQWRDRLLTDTEQAFEQWLALHPQTDRQTLRQLIRNAHKEADQGKPPASARKLFRYLRELSPLTSSPP</sequence>
<reference evidence="7" key="1">
    <citation type="submission" date="2016-10" db="EMBL/GenBank/DDBJ databases">
        <authorList>
            <person name="Varghese N."/>
            <person name="Submissions S."/>
        </authorList>
    </citation>
    <scope>NUCLEOTIDE SEQUENCE [LARGE SCALE GENOMIC DNA]</scope>
    <source>
        <strain evidence="7">DSM 7165</strain>
    </source>
</reference>
<comment type="subcellular location">
    <subcellularLocation>
        <location evidence="5">Cytoplasm</location>
    </subcellularLocation>
    <text evidence="5">Associates with late stage pre-50S ribosomal subunits.</text>
</comment>
<evidence type="ECO:0000256" key="5">
    <source>
        <dbReference type="HAMAP-Rule" id="MF_00765"/>
    </source>
</evidence>
<dbReference type="AlphaFoldDB" id="A0A1H6QSF6"/>
<name>A0A1H6QSF6_9GAMM</name>
<proteinExistence type="inferred from homology"/>
<dbReference type="InterPro" id="IPR006839">
    <property type="entry name" value="DarP"/>
</dbReference>
<keyword evidence="7" id="KW-1185">Reference proteome</keyword>
<dbReference type="NCBIfam" id="NF003593">
    <property type="entry name" value="PRK05255.1-1"/>
    <property type="match status" value="1"/>
</dbReference>
<keyword evidence="2 5" id="KW-0690">Ribosome biogenesis</keyword>
<evidence type="ECO:0000256" key="2">
    <source>
        <dbReference type="ARBA" id="ARBA00022517"/>
    </source>
</evidence>
<dbReference type="CDD" id="cd16331">
    <property type="entry name" value="YjgA-like"/>
    <property type="match status" value="1"/>
</dbReference>